<evidence type="ECO:0000256" key="1">
    <source>
        <dbReference type="SAM" id="MobiDB-lite"/>
    </source>
</evidence>
<evidence type="ECO:0000313" key="3">
    <source>
        <dbReference type="Proteomes" id="UP000469558"/>
    </source>
</evidence>
<accession>A0A8T9CAX1</accession>
<evidence type="ECO:0000313" key="2">
    <source>
        <dbReference type="EMBL" id="TVY82778.1"/>
    </source>
</evidence>
<dbReference type="EMBL" id="QGMK01000277">
    <property type="protein sequence ID" value="TVY82778.1"/>
    <property type="molecule type" value="Genomic_DNA"/>
</dbReference>
<dbReference type="AlphaFoldDB" id="A0A8T9CAX1"/>
<keyword evidence="3" id="KW-1185">Reference proteome</keyword>
<name>A0A8T9CAX1_9HELO</name>
<reference evidence="2 3" key="1">
    <citation type="submission" date="2018-05" db="EMBL/GenBank/DDBJ databases">
        <title>Genome sequencing and assembly of the regulated plant pathogen Lachnellula willkommii and related sister species for the development of diagnostic species identification markers.</title>
        <authorList>
            <person name="Giroux E."/>
            <person name="Bilodeau G."/>
        </authorList>
    </citation>
    <scope>NUCLEOTIDE SEQUENCE [LARGE SCALE GENOMIC DNA]</scope>
    <source>
        <strain evidence="2 3">CBS 268.59</strain>
    </source>
</reference>
<sequence>MKTSRSERGHEVDSRESGYETLGYNKDDSPIYKNPDPWVNSDNADYDDYFDDDSHVSGGVTRGAGVMR</sequence>
<comment type="caution">
    <text evidence="2">The sequence shown here is derived from an EMBL/GenBank/DDBJ whole genome shotgun (WGS) entry which is preliminary data.</text>
</comment>
<organism evidence="2 3">
    <name type="scientific">Lachnellula suecica</name>
    <dbReference type="NCBI Taxonomy" id="602035"/>
    <lineage>
        <taxon>Eukaryota</taxon>
        <taxon>Fungi</taxon>
        <taxon>Dikarya</taxon>
        <taxon>Ascomycota</taxon>
        <taxon>Pezizomycotina</taxon>
        <taxon>Leotiomycetes</taxon>
        <taxon>Helotiales</taxon>
        <taxon>Lachnaceae</taxon>
        <taxon>Lachnellula</taxon>
    </lineage>
</organism>
<gene>
    <name evidence="2" type="ORF">LSUE1_G001607</name>
</gene>
<feature type="compositionally biased region" description="Basic and acidic residues" evidence="1">
    <location>
        <begin position="1"/>
        <end position="18"/>
    </location>
</feature>
<protein>
    <submittedName>
        <fullName evidence="2">Uncharacterized protein</fullName>
    </submittedName>
</protein>
<dbReference type="Proteomes" id="UP000469558">
    <property type="component" value="Unassembled WGS sequence"/>
</dbReference>
<proteinExistence type="predicted"/>
<feature type="region of interest" description="Disordered" evidence="1">
    <location>
        <begin position="1"/>
        <end position="45"/>
    </location>
</feature>